<dbReference type="EC" id="3.6.1.23" evidence="6"/>
<dbReference type="Pfam" id="PF00692">
    <property type="entry name" value="dUTPase"/>
    <property type="match status" value="1"/>
</dbReference>
<dbReference type="UniPathway" id="UPA00610">
    <property type="reaction ID" value="UER00666"/>
</dbReference>
<evidence type="ECO:0000256" key="5">
    <source>
        <dbReference type="ARBA" id="ARBA00023080"/>
    </source>
</evidence>
<evidence type="ECO:0000256" key="3">
    <source>
        <dbReference type="ARBA" id="ARBA00011233"/>
    </source>
</evidence>
<sequence>PLFNVGDRVWLDAKDLNLRVPSKKLAPKRVGPYEIMEQLGPVTFKLKLPTHVKIHPVFHASKLTKHIEDEVANRTCKPLPLIRVGDDEEYEVKQIVDAQPDSEGHVMYRVQWRGYNEHSDIWEYLPNLKHAMAKVKQFHKKYSDTPKGISLLQCHHNEEDEFFVRELMLLQSWGADDQFEVELMNKDAKLPSRGSPESAGLDLFIMEDLTLMPHDRKLVPTGLRMCTPPGTYAQVALQSGLSLRGIDIGAGIINRDYQEELKILVINNSPNTFTFHKGDRVAQLMLERIFYAEPTPVSRLDSTIRSSDGFGSTGI</sequence>
<dbReference type="PANTHER" id="PTHR11241:SF0">
    <property type="entry name" value="DEOXYURIDINE 5'-TRIPHOSPHATE NUCLEOTIDOHYDROLASE"/>
    <property type="match status" value="1"/>
</dbReference>
<dbReference type="SUPFAM" id="SSF51283">
    <property type="entry name" value="dUTPase-like"/>
    <property type="match status" value="1"/>
</dbReference>
<evidence type="ECO:0000313" key="8">
    <source>
        <dbReference type="EMBL" id="AAR04354.1"/>
    </source>
</evidence>
<dbReference type="InterPro" id="IPR029054">
    <property type="entry name" value="dUTPase-like"/>
</dbReference>
<dbReference type="EMBL" id="AY425729">
    <property type="protein sequence ID" value="AAR04354.1"/>
    <property type="molecule type" value="Genomic_DNA"/>
</dbReference>
<proteinExistence type="inferred from homology"/>
<dbReference type="GO" id="GO:0004170">
    <property type="term" value="F:dUTP diphosphatase activity"/>
    <property type="evidence" value="ECO:0007669"/>
    <property type="project" value="UniProtKB-UniRule"/>
</dbReference>
<dbReference type="PROSITE" id="PS50013">
    <property type="entry name" value="CHROMO_2"/>
    <property type="match status" value="1"/>
</dbReference>
<organism evidence="8">
    <name type="scientific">Phanerodontia chrysosporium</name>
    <name type="common">White-rot fungus</name>
    <name type="synonym">Sporotrichum pruinosum</name>
    <dbReference type="NCBI Taxonomy" id="2822231"/>
    <lineage>
        <taxon>Eukaryota</taxon>
        <taxon>Fungi</taxon>
        <taxon>Dikarya</taxon>
        <taxon>Basidiomycota</taxon>
        <taxon>Agaricomycotina</taxon>
        <taxon>Agaricomycetes</taxon>
        <taxon>Polyporales</taxon>
        <taxon>Phanerochaetaceae</taxon>
        <taxon>Phanerodontia</taxon>
    </lineage>
</organism>
<dbReference type="NCBIfam" id="NF001862">
    <property type="entry name" value="PRK00601.1"/>
    <property type="match status" value="1"/>
</dbReference>
<keyword evidence="6" id="KW-0460">Magnesium</keyword>
<feature type="domain" description="Chromo" evidence="7">
    <location>
        <begin position="90"/>
        <end position="150"/>
    </location>
</feature>
<evidence type="ECO:0000256" key="6">
    <source>
        <dbReference type="RuleBase" id="RU367024"/>
    </source>
</evidence>
<dbReference type="SUPFAM" id="SSF54160">
    <property type="entry name" value="Chromo domain-like"/>
    <property type="match status" value="1"/>
</dbReference>
<dbReference type="CDD" id="cd07557">
    <property type="entry name" value="trimeric_dUTPase"/>
    <property type="match status" value="1"/>
</dbReference>
<name>Q6TAS1_PHACH</name>
<dbReference type="SMART" id="SM00298">
    <property type="entry name" value="CHROMO"/>
    <property type="match status" value="1"/>
</dbReference>
<evidence type="ECO:0000256" key="4">
    <source>
        <dbReference type="ARBA" id="ARBA00022801"/>
    </source>
</evidence>
<dbReference type="InterPro" id="IPR036157">
    <property type="entry name" value="dUTPase-like_sf"/>
</dbReference>
<protein>
    <recommendedName>
        <fullName evidence="6">Deoxyuridine 5'-triphosphate nucleotidohydrolase</fullName>
        <shortName evidence="6">dUTPase</shortName>
        <ecNumber evidence="6">3.6.1.23</ecNumber>
    </recommendedName>
    <alternativeName>
        <fullName evidence="6">dUTP pyrophosphatase</fullName>
    </alternativeName>
</protein>
<gene>
    <name evidence="8" type="primary">pol</name>
</gene>
<comment type="catalytic activity">
    <reaction evidence="6">
        <text>dUTP + H2O = dUMP + diphosphate + H(+)</text>
        <dbReference type="Rhea" id="RHEA:10248"/>
        <dbReference type="ChEBI" id="CHEBI:15377"/>
        <dbReference type="ChEBI" id="CHEBI:15378"/>
        <dbReference type="ChEBI" id="CHEBI:33019"/>
        <dbReference type="ChEBI" id="CHEBI:61555"/>
        <dbReference type="ChEBI" id="CHEBI:246422"/>
        <dbReference type="EC" id="3.6.1.23"/>
    </reaction>
</comment>
<dbReference type="InterPro" id="IPR023780">
    <property type="entry name" value="Chromo_domain"/>
</dbReference>
<accession>Q6TAS1</accession>
<dbReference type="AlphaFoldDB" id="Q6TAS1"/>
<evidence type="ECO:0000256" key="2">
    <source>
        <dbReference type="ARBA" id="ARBA00006581"/>
    </source>
</evidence>
<dbReference type="InterPro" id="IPR016197">
    <property type="entry name" value="Chromo-like_dom_sf"/>
</dbReference>
<dbReference type="GO" id="GO:0006338">
    <property type="term" value="P:chromatin remodeling"/>
    <property type="evidence" value="ECO:0007669"/>
    <property type="project" value="UniProtKB-ARBA"/>
</dbReference>
<dbReference type="Gene3D" id="2.70.40.10">
    <property type="match status" value="1"/>
</dbReference>
<comment type="similarity">
    <text evidence="2 6">Belongs to the dUTPase family.</text>
</comment>
<keyword evidence="4 6" id="KW-0378">Hydrolase</keyword>
<dbReference type="GO" id="GO:0046081">
    <property type="term" value="P:dUTP catabolic process"/>
    <property type="evidence" value="ECO:0007669"/>
    <property type="project" value="UniProtKB-UniRule"/>
</dbReference>
<dbReference type="InterPro" id="IPR008181">
    <property type="entry name" value="dUTPase"/>
</dbReference>
<comment type="pathway">
    <text evidence="1 6">Pyrimidine metabolism; dUMP biosynthesis; dUMP from dCTP (dUTP route): step 2/2.</text>
</comment>
<dbReference type="InterPro" id="IPR000953">
    <property type="entry name" value="Chromo/chromo_shadow_dom"/>
</dbReference>
<dbReference type="InterPro" id="IPR056924">
    <property type="entry name" value="SH3_Tf2-1"/>
</dbReference>
<dbReference type="Pfam" id="PF00385">
    <property type="entry name" value="Chromo"/>
    <property type="match status" value="1"/>
</dbReference>
<comment type="cofactor">
    <cofactor evidence="6">
        <name>Mg(2+)</name>
        <dbReference type="ChEBI" id="CHEBI:18420"/>
    </cofactor>
</comment>
<dbReference type="Gene3D" id="2.40.50.40">
    <property type="match status" value="1"/>
</dbReference>
<dbReference type="SMR" id="Q6TAS1"/>
<dbReference type="GO" id="GO:0000287">
    <property type="term" value="F:magnesium ion binding"/>
    <property type="evidence" value="ECO:0007669"/>
    <property type="project" value="UniProtKB-UniRule"/>
</dbReference>
<dbReference type="Pfam" id="PF24626">
    <property type="entry name" value="SH3_Tf2-1"/>
    <property type="match status" value="1"/>
</dbReference>
<dbReference type="NCBIfam" id="TIGR00576">
    <property type="entry name" value="dut"/>
    <property type="match status" value="1"/>
</dbReference>
<dbReference type="GO" id="GO:0006226">
    <property type="term" value="P:dUMP biosynthetic process"/>
    <property type="evidence" value="ECO:0007669"/>
    <property type="project" value="UniProtKB-UniRule"/>
</dbReference>
<feature type="non-terminal residue" evidence="8">
    <location>
        <position position="1"/>
    </location>
</feature>
<dbReference type="InterPro" id="IPR033704">
    <property type="entry name" value="dUTPase_trimeric"/>
</dbReference>
<dbReference type="PANTHER" id="PTHR11241">
    <property type="entry name" value="DEOXYURIDINE 5'-TRIPHOSPHATE NUCLEOTIDOHYDROLASE"/>
    <property type="match status" value="1"/>
</dbReference>
<keyword evidence="5 6" id="KW-0546">Nucleotide metabolism</keyword>
<evidence type="ECO:0000256" key="1">
    <source>
        <dbReference type="ARBA" id="ARBA00005142"/>
    </source>
</evidence>
<reference evidence="8" key="1">
    <citation type="submission" date="2003-09" db="EMBL/GenBank/DDBJ databases">
        <title>dUTPase genes in fungal Ty3/gypsy retrotransposons.</title>
        <authorList>
            <person name="Goodwin T.J.D."/>
            <person name="Poulter R.T.M."/>
        </authorList>
    </citation>
    <scope>NUCLEOTIDE SEQUENCE</scope>
    <source>
        <strain evidence="8">F99</strain>
    </source>
</reference>
<evidence type="ECO:0000259" key="7">
    <source>
        <dbReference type="PROSITE" id="PS50013"/>
    </source>
</evidence>
<keyword evidence="6" id="KW-0479">Metal-binding</keyword>
<comment type="subunit">
    <text evidence="3 6">Homotrimer.</text>
</comment>
<dbReference type="VEuPathDB" id="FungiDB:AGR57_1765"/>
<comment type="function">
    <text evidence="6">Involved in nucleotide metabolism via production of dUMP, the immediate precursor of thymidine nucleotides, and decreases the intracellular concentration of dUTP so that uracil cannot be incorporated into DNA.</text>
</comment>